<dbReference type="Proteomes" id="UP001597380">
    <property type="component" value="Unassembled WGS sequence"/>
</dbReference>
<dbReference type="CDD" id="cd00165">
    <property type="entry name" value="S4"/>
    <property type="match status" value="1"/>
</dbReference>
<protein>
    <recommendedName>
        <fullName evidence="7">Pseudouridine synthase</fullName>
        <ecNumber evidence="7">5.4.99.-</ecNumber>
    </recommendedName>
</protein>
<comment type="catalytic activity">
    <reaction evidence="4">
        <text>uridine(516) in 16S rRNA = pseudouridine(516) in 16S rRNA</text>
        <dbReference type="Rhea" id="RHEA:38867"/>
        <dbReference type="Rhea" id="RHEA-COMP:10089"/>
        <dbReference type="Rhea" id="RHEA-COMP:10090"/>
        <dbReference type="ChEBI" id="CHEBI:65314"/>
        <dbReference type="ChEBI" id="CHEBI:65315"/>
        <dbReference type="EC" id="5.4.99.19"/>
    </reaction>
</comment>
<dbReference type="Pfam" id="PF01479">
    <property type="entry name" value="S4"/>
    <property type="match status" value="1"/>
</dbReference>
<dbReference type="InterPro" id="IPR020103">
    <property type="entry name" value="PsdUridine_synth_cat_dom_sf"/>
</dbReference>
<evidence type="ECO:0000256" key="2">
    <source>
        <dbReference type="ARBA" id="ARBA00022884"/>
    </source>
</evidence>
<reference evidence="10" key="1">
    <citation type="journal article" date="2019" name="Int. J. Syst. Evol. Microbiol.">
        <title>The Global Catalogue of Microorganisms (GCM) 10K type strain sequencing project: providing services to taxonomists for standard genome sequencing and annotation.</title>
        <authorList>
            <consortium name="The Broad Institute Genomics Platform"/>
            <consortium name="The Broad Institute Genome Sequencing Center for Infectious Disease"/>
            <person name="Wu L."/>
            <person name="Ma J."/>
        </authorList>
    </citation>
    <scope>NUCLEOTIDE SEQUENCE [LARGE SCALE GENOMIC DNA]</scope>
    <source>
        <strain evidence="10">CGMCC 1.10992</strain>
    </source>
</reference>
<gene>
    <name evidence="9" type="primary">rsuA</name>
    <name evidence="9" type="ORF">ACFSJ3_09125</name>
</gene>
<feature type="domain" description="RNA-binding S4" evidence="8">
    <location>
        <begin position="1"/>
        <end position="62"/>
    </location>
</feature>
<evidence type="ECO:0000256" key="7">
    <source>
        <dbReference type="RuleBase" id="RU003887"/>
    </source>
</evidence>
<dbReference type="EMBL" id="JBHUHT010000011">
    <property type="protein sequence ID" value="MFD2096143.1"/>
    <property type="molecule type" value="Genomic_DNA"/>
</dbReference>
<dbReference type="PANTHER" id="PTHR47683:SF4">
    <property type="entry name" value="PSEUDOURIDINE SYNTHASE"/>
    <property type="match status" value="1"/>
</dbReference>
<dbReference type="InterPro" id="IPR050343">
    <property type="entry name" value="RsuA_PseudoU_synthase"/>
</dbReference>
<dbReference type="Gene3D" id="3.30.70.1560">
    <property type="entry name" value="Alpha-L RNA-binding motif"/>
    <property type="match status" value="1"/>
</dbReference>
<dbReference type="InterPro" id="IPR002942">
    <property type="entry name" value="S4_RNA-bd"/>
</dbReference>
<dbReference type="EC" id="5.4.99.-" evidence="7"/>
<dbReference type="PROSITE" id="PS50889">
    <property type="entry name" value="S4"/>
    <property type="match status" value="1"/>
</dbReference>
<dbReference type="NCBIfam" id="NF008097">
    <property type="entry name" value="PRK10839.1"/>
    <property type="match status" value="1"/>
</dbReference>
<evidence type="ECO:0000259" key="8">
    <source>
        <dbReference type="SMART" id="SM00363"/>
    </source>
</evidence>
<dbReference type="SUPFAM" id="SSF55120">
    <property type="entry name" value="Pseudouridine synthase"/>
    <property type="match status" value="1"/>
</dbReference>
<dbReference type="InterPro" id="IPR020094">
    <property type="entry name" value="TruA/RsuA/RluB/E/F_N"/>
</dbReference>
<dbReference type="PANTHER" id="PTHR47683">
    <property type="entry name" value="PSEUDOURIDINE SYNTHASE FAMILY PROTEIN-RELATED"/>
    <property type="match status" value="1"/>
</dbReference>
<dbReference type="Gene3D" id="3.30.70.580">
    <property type="entry name" value="Pseudouridine synthase I, catalytic domain, N-terminal subdomain"/>
    <property type="match status" value="1"/>
</dbReference>
<dbReference type="PROSITE" id="PS01149">
    <property type="entry name" value="PSI_RSU"/>
    <property type="match status" value="1"/>
</dbReference>
<dbReference type="SUPFAM" id="SSF55174">
    <property type="entry name" value="Alpha-L RNA-binding motif"/>
    <property type="match status" value="1"/>
</dbReference>
<dbReference type="InterPro" id="IPR006145">
    <property type="entry name" value="PsdUridine_synth_RsuA/RluA"/>
</dbReference>
<comment type="function">
    <text evidence="5">Responsible for synthesis of pseudouridine from uracil-516 in 16S ribosomal RNA.</text>
</comment>
<proteinExistence type="inferred from homology"/>
<evidence type="ECO:0000313" key="10">
    <source>
        <dbReference type="Proteomes" id="UP001597380"/>
    </source>
</evidence>
<dbReference type="SMART" id="SM00363">
    <property type="entry name" value="S4"/>
    <property type="match status" value="1"/>
</dbReference>
<dbReference type="CDD" id="cd02553">
    <property type="entry name" value="PseudoU_synth_RsuA"/>
    <property type="match status" value="1"/>
</dbReference>
<accession>A0ABW4XNU6</accession>
<evidence type="ECO:0000256" key="5">
    <source>
        <dbReference type="ARBA" id="ARBA00037590"/>
    </source>
</evidence>
<sequence>MRLDKYLSTFADLTRSQAKRALKNGEVECDGELIKDPSFKVTADHHISLVGMPLEPVGERYIMLHKPEESVCSHVDDGYMSIFSLMELPRPDKLHVAGRLDADTTGLVLITSDGQWSHALTSPRRHCSKRYRVWLADPITDGAISQLEQGVELHGEDKPTQPAQVEQVSDTEILLTISEGKYHQVKRMLAAVGNKVAALHRESMGDIELDEDLEPGDWRYLTEDEIASVDKR</sequence>
<name>A0ABW4XNU6_9GAMM</name>
<evidence type="ECO:0000256" key="1">
    <source>
        <dbReference type="ARBA" id="ARBA00008348"/>
    </source>
</evidence>
<evidence type="ECO:0000256" key="4">
    <source>
        <dbReference type="ARBA" id="ARBA00036749"/>
    </source>
</evidence>
<keyword evidence="3 7" id="KW-0413">Isomerase</keyword>
<dbReference type="Pfam" id="PF00849">
    <property type="entry name" value="PseudoU_synth_2"/>
    <property type="match status" value="1"/>
</dbReference>
<dbReference type="InterPro" id="IPR036986">
    <property type="entry name" value="S4_RNA-bd_sf"/>
</dbReference>
<evidence type="ECO:0000256" key="6">
    <source>
        <dbReference type="PROSITE-ProRule" id="PRU00182"/>
    </source>
</evidence>
<keyword evidence="10" id="KW-1185">Reference proteome</keyword>
<organism evidence="9 10">
    <name type="scientific">Corallincola platygyrae</name>
    <dbReference type="NCBI Taxonomy" id="1193278"/>
    <lineage>
        <taxon>Bacteria</taxon>
        <taxon>Pseudomonadati</taxon>
        <taxon>Pseudomonadota</taxon>
        <taxon>Gammaproteobacteria</taxon>
        <taxon>Alteromonadales</taxon>
        <taxon>Psychromonadaceae</taxon>
        <taxon>Corallincola</taxon>
    </lineage>
</organism>
<comment type="caution">
    <text evidence="9">The sequence shown here is derived from an EMBL/GenBank/DDBJ whole genome shotgun (WGS) entry which is preliminary data.</text>
</comment>
<dbReference type="GO" id="GO:0160136">
    <property type="term" value="F:16S rRNA pseudouridine(516) synthase activity"/>
    <property type="evidence" value="ECO:0007669"/>
    <property type="project" value="UniProtKB-EC"/>
</dbReference>
<evidence type="ECO:0000256" key="3">
    <source>
        <dbReference type="ARBA" id="ARBA00023235"/>
    </source>
</evidence>
<evidence type="ECO:0000313" key="9">
    <source>
        <dbReference type="EMBL" id="MFD2096143.1"/>
    </source>
</evidence>
<dbReference type="NCBIfam" id="TIGR00093">
    <property type="entry name" value="pseudouridine synthase"/>
    <property type="match status" value="1"/>
</dbReference>
<comment type="similarity">
    <text evidence="1 7">Belongs to the pseudouridine synthase RsuA family.</text>
</comment>
<dbReference type="Gene3D" id="3.10.290.10">
    <property type="entry name" value="RNA-binding S4 domain"/>
    <property type="match status" value="1"/>
</dbReference>
<dbReference type="InterPro" id="IPR000748">
    <property type="entry name" value="PsdUridine_synth_RsuA/RluB/E/F"/>
</dbReference>
<dbReference type="RefSeq" id="WP_345341191.1">
    <property type="nucleotide sequence ID" value="NZ_BAABLI010000017.1"/>
</dbReference>
<dbReference type="InterPro" id="IPR018496">
    <property type="entry name" value="PsdUridine_synth_RsuA/RluB_CS"/>
</dbReference>
<keyword evidence="2 6" id="KW-0694">RNA-binding</keyword>
<dbReference type="InterPro" id="IPR042092">
    <property type="entry name" value="PsdUridine_s_RsuA/RluB/E/F_cat"/>
</dbReference>